<dbReference type="InterPro" id="IPR006837">
    <property type="entry name" value="Divergent_DAC"/>
</dbReference>
<dbReference type="InterPro" id="IPR011330">
    <property type="entry name" value="Glyco_hydro/deAcase_b/a-brl"/>
</dbReference>
<sequence length="263" mass="29036">MPLHQRGTTVTTRLLSAFLLLLSSFCSAANLAIIIDDIGNSEHDFQALKLPSEVAFSLLPFTPQALTIGQQAWAQNRDMLLHIPMEAVANNEFLGPGALRANMSEQELKHKLEQAIVALPFIQGINNHMGSKLTTMAEQMRWTMETLRHHELFFLDSRTSKNTLAESTAQSLGVPVLRRHIFLDNLRSRAAIEKQFNLALKLASSGRDVVIIGHPYPETLSFLQQRLNQPIAPVNLVNITELMPLAEAAIAKAANESGSEAVN</sequence>
<comment type="caution">
    <text evidence="2">The sequence shown here is derived from an EMBL/GenBank/DDBJ whole genome shotgun (WGS) entry which is preliminary data.</text>
</comment>
<reference evidence="2 3" key="1">
    <citation type="journal article" date="2022" name="Environ. Microbiol. Rep.">
        <title>Eco-phylogenetic analyses reveal divergent evolution of vitamin B12 metabolism in the marine bacterial family 'Psychromonadaceae'.</title>
        <authorList>
            <person name="Jin X."/>
            <person name="Yang Y."/>
            <person name="Cao H."/>
            <person name="Gao B."/>
            <person name="Zhao Z."/>
        </authorList>
    </citation>
    <scope>NUCLEOTIDE SEQUENCE [LARGE SCALE GENOMIC DNA]</scope>
    <source>
        <strain evidence="2 3">MKS20</strain>
    </source>
</reference>
<proteinExistence type="predicted"/>
<dbReference type="SUPFAM" id="SSF88713">
    <property type="entry name" value="Glycoside hydrolase/deacetylase"/>
    <property type="match status" value="1"/>
</dbReference>
<keyword evidence="3" id="KW-1185">Reference proteome</keyword>
<dbReference type="RefSeq" id="WP_233052260.1">
    <property type="nucleotide sequence ID" value="NZ_JAIMJA010000006.1"/>
</dbReference>
<dbReference type="Pfam" id="PF04748">
    <property type="entry name" value="Polysacc_deac_2"/>
    <property type="match status" value="1"/>
</dbReference>
<accession>A0ABS8WAC7</accession>
<evidence type="ECO:0000313" key="2">
    <source>
        <dbReference type="EMBL" id="MCE2594739.1"/>
    </source>
</evidence>
<evidence type="ECO:0000313" key="3">
    <source>
        <dbReference type="Proteomes" id="UP001201273"/>
    </source>
</evidence>
<feature type="chain" id="PRO_5047253166" evidence="1">
    <location>
        <begin position="29"/>
        <end position="263"/>
    </location>
</feature>
<name>A0ABS8WAC7_9GAMM</name>
<dbReference type="PANTHER" id="PTHR30105:SF2">
    <property type="entry name" value="DIVERGENT POLYSACCHARIDE DEACETYLASE SUPERFAMILY"/>
    <property type="match status" value="1"/>
</dbReference>
<keyword evidence="1" id="KW-0732">Signal</keyword>
<feature type="signal peptide" evidence="1">
    <location>
        <begin position="1"/>
        <end position="28"/>
    </location>
</feature>
<gene>
    <name evidence="2" type="ORF">K6Y31_07910</name>
</gene>
<dbReference type="Gene3D" id="3.20.20.370">
    <property type="entry name" value="Glycoside hydrolase/deacetylase"/>
    <property type="match status" value="1"/>
</dbReference>
<dbReference type="EMBL" id="JAIMJA010000006">
    <property type="protein sequence ID" value="MCE2594739.1"/>
    <property type="molecule type" value="Genomic_DNA"/>
</dbReference>
<protein>
    <submittedName>
        <fullName evidence="2">Divergent polysaccharide deacetylase family protein</fullName>
    </submittedName>
</protein>
<evidence type="ECO:0000256" key="1">
    <source>
        <dbReference type="SAM" id="SignalP"/>
    </source>
</evidence>
<organism evidence="2 3">
    <name type="scientific">Motilimonas cestriensis</name>
    <dbReference type="NCBI Taxonomy" id="2742685"/>
    <lineage>
        <taxon>Bacteria</taxon>
        <taxon>Pseudomonadati</taxon>
        <taxon>Pseudomonadota</taxon>
        <taxon>Gammaproteobacteria</taxon>
        <taxon>Alteromonadales</taxon>
        <taxon>Alteromonadales genera incertae sedis</taxon>
        <taxon>Motilimonas</taxon>
    </lineage>
</organism>
<dbReference type="Proteomes" id="UP001201273">
    <property type="component" value="Unassembled WGS sequence"/>
</dbReference>
<dbReference type="PANTHER" id="PTHR30105">
    <property type="entry name" value="UNCHARACTERIZED YIBQ-RELATED"/>
    <property type="match status" value="1"/>
</dbReference>
<dbReference type="CDD" id="cd10936">
    <property type="entry name" value="CE4_DAC2"/>
    <property type="match status" value="1"/>
</dbReference>